<accession>A0ACB7TQK2</accession>
<keyword evidence="2" id="KW-1185">Reference proteome</keyword>
<proteinExistence type="predicted"/>
<evidence type="ECO:0000313" key="1">
    <source>
        <dbReference type="EMBL" id="KAH6948612.1"/>
    </source>
</evidence>
<protein>
    <submittedName>
        <fullName evidence="1">Uncharacterized protein</fullName>
    </submittedName>
</protein>
<dbReference type="EMBL" id="CM023481">
    <property type="protein sequence ID" value="KAH6948612.1"/>
    <property type="molecule type" value="Genomic_DNA"/>
</dbReference>
<comment type="caution">
    <text evidence="1">The sequence shown here is derived from an EMBL/GenBank/DDBJ whole genome shotgun (WGS) entry which is preliminary data.</text>
</comment>
<reference evidence="1" key="1">
    <citation type="submission" date="2020-05" db="EMBL/GenBank/DDBJ databases">
        <title>Large-scale comparative analyses of tick genomes elucidate their genetic diversity and vector capacities.</title>
        <authorList>
            <person name="Jia N."/>
            <person name="Wang J."/>
            <person name="Shi W."/>
            <person name="Du L."/>
            <person name="Sun Y."/>
            <person name="Zhan W."/>
            <person name="Jiang J."/>
            <person name="Wang Q."/>
            <person name="Zhang B."/>
            <person name="Ji P."/>
            <person name="Sakyi L.B."/>
            <person name="Cui X."/>
            <person name="Yuan T."/>
            <person name="Jiang B."/>
            <person name="Yang W."/>
            <person name="Lam T.T.-Y."/>
            <person name="Chang Q."/>
            <person name="Ding S."/>
            <person name="Wang X."/>
            <person name="Zhu J."/>
            <person name="Ruan X."/>
            <person name="Zhao L."/>
            <person name="Wei J."/>
            <person name="Que T."/>
            <person name="Du C."/>
            <person name="Cheng J."/>
            <person name="Dai P."/>
            <person name="Han X."/>
            <person name="Huang E."/>
            <person name="Gao Y."/>
            <person name="Liu J."/>
            <person name="Shao H."/>
            <person name="Ye R."/>
            <person name="Li L."/>
            <person name="Wei W."/>
            <person name="Wang X."/>
            <person name="Wang C."/>
            <person name="Yang T."/>
            <person name="Huo Q."/>
            <person name="Li W."/>
            <person name="Guo W."/>
            <person name="Chen H."/>
            <person name="Zhou L."/>
            <person name="Ni X."/>
            <person name="Tian J."/>
            <person name="Zhou Y."/>
            <person name="Sheng Y."/>
            <person name="Liu T."/>
            <person name="Pan Y."/>
            <person name="Xia L."/>
            <person name="Li J."/>
            <person name="Zhao F."/>
            <person name="Cao W."/>
        </authorList>
    </citation>
    <scope>NUCLEOTIDE SEQUENCE</scope>
    <source>
        <strain evidence="1">Hyas-2018</strain>
    </source>
</reference>
<organism evidence="1 2">
    <name type="scientific">Hyalomma asiaticum</name>
    <name type="common">Tick</name>
    <dbReference type="NCBI Taxonomy" id="266040"/>
    <lineage>
        <taxon>Eukaryota</taxon>
        <taxon>Metazoa</taxon>
        <taxon>Ecdysozoa</taxon>
        <taxon>Arthropoda</taxon>
        <taxon>Chelicerata</taxon>
        <taxon>Arachnida</taxon>
        <taxon>Acari</taxon>
        <taxon>Parasitiformes</taxon>
        <taxon>Ixodida</taxon>
        <taxon>Ixodoidea</taxon>
        <taxon>Ixodidae</taxon>
        <taxon>Hyalomminae</taxon>
        <taxon>Hyalomma</taxon>
    </lineage>
</organism>
<evidence type="ECO:0000313" key="2">
    <source>
        <dbReference type="Proteomes" id="UP000821845"/>
    </source>
</evidence>
<sequence>MCQGKSYIWNVGDIAGPEPAGFLLHPFRKPKRIRTAFSPSQLLKLEHAFEKNHYVVGAERKQLAQSLSLTETQAAAFSRVATDTCPFQRATPTRQSFAPRSQEVIDTRLGCARLKPEKKQGQGEKERKRSSPIVLPARNADSNERPNLCVFCNVRVSLSVPSRPDGVFHSVRGSGTVEAGSDIGTAEELVYHTAGSSKATVAQAAGRNRRRGPNKSKTARKRRRLGRCEQEVVN</sequence>
<gene>
    <name evidence="1" type="ORF">HPB50_025385</name>
</gene>
<dbReference type="Proteomes" id="UP000821845">
    <property type="component" value="Chromosome 1"/>
</dbReference>
<name>A0ACB7TQK2_HYAAI</name>